<sequence length="94" mass="10860">MYRTLAYVAWRRPSGFSIQKGDFRIREGGRTFNKTPPRIKKQPNRPKLTMTECLPIMSGSRSFQCMPREDDARSRACISRSTGWTTTQKQCVAQ</sequence>
<evidence type="ECO:0000313" key="2">
    <source>
        <dbReference type="Proteomes" id="UP001054945"/>
    </source>
</evidence>
<evidence type="ECO:0000313" key="1">
    <source>
        <dbReference type="EMBL" id="GIY20707.1"/>
    </source>
</evidence>
<accession>A0AAV4RHC4</accession>
<name>A0AAV4RHC4_CAEEX</name>
<proteinExistence type="predicted"/>
<dbReference type="Proteomes" id="UP001054945">
    <property type="component" value="Unassembled WGS sequence"/>
</dbReference>
<reference evidence="1 2" key="1">
    <citation type="submission" date="2021-06" db="EMBL/GenBank/DDBJ databases">
        <title>Caerostris extrusa draft genome.</title>
        <authorList>
            <person name="Kono N."/>
            <person name="Arakawa K."/>
        </authorList>
    </citation>
    <scope>NUCLEOTIDE SEQUENCE [LARGE SCALE GENOMIC DNA]</scope>
</reference>
<dbReference type="EMBL" id="BPLR01007921">
    <property type="protein sequence ID" value="GIY20707.1"/>
    <property type="molecule type" value="Genomic_DNA"/>
</dbReference>
<keyword evidence="2" id="KW-1185">Reference proteome</keyword>
<comment type="caution">
    <text evidence="1">The sequence shown here is derived from an EMBL/GenBank/DDBJ whole genome shotgun (WGS) entry which is preliminary data.</text>
</comment>
<protein>
    <submittedName>
        <fullName evidence="1">Uncharacterized protein</fullName>
    </submittedName>
</protein>
<gene>
    <name evidence="1" type="ORF">CEXT_722491</name>
</gene>
<dbReference type="AlphaFoldDB" id="A0AAV4RHC4"/>
<organism evidence="1 2">
    <name type="scientific">Caerostris extrusa</name>
    <name type="common">Bark spider</name>
    <name type="synonym">Caerostris bankana</name>
    <dbReference type="NCBI Taxonomy" id="172846"/>
    <lineage>
        <taxon>Eukaryota</taxon>
        <taxon>Metazoa</taxon>
        <taxon>Ecdysozoa</taxon>
        <taxon>Arthropoda</taxon>
        <taxon>Chelicerata</taxon>
        <taxon>Arachnida</taxon>
        <taxon>Araneae</taxon>
        <taxon>Araneomorphae</taxon>
        <taxon>Entelegynae</taxon>
        <taxon>Araneoidea</taxon>
        <taxon>Araneidae</taxon>
        <taxon>Caerostris</taxon>
    </lineage>
</organism>